<organism evidence="12 13">
    <name type="scientific">Glossina austeni</name>
    <name type="common">Savannah tsetse fly</name>
    <dbReference type="NCBI Taxonomy" id="7395"/>
    <lineage>
        <taxon>Eukaryota</taxon>
        <taxon>Metazoa</taxon>
        <taxon>Ecdysozoa</taxon>
        <taxon>Arthropoda</taxon>
        <taxon>Hexapoda</taxon>
        <taxon>Insecta</taxon>
        <taxon>Pterygota</taxon>
        <taxon>Neoptera</taxon>
        <taxon>Endopterygota</taxon>
        <taxon>Diptera</taxon>
        <taxon>Brachycera</taxon>
        <taxon>Muscomorpha</taxon>
        <taxon>Hippoboscoidea</taxon>
        <taxon>Glossinidae</taxon>
        <taxon>Glossina</taxon>
    </lineage>
</organism>
<comment type="subcellular location">
    <subcellularLocation>
        <location evidence="1">Membrane</location>
        <topology evidence="1">Multi-pass membrane protein</topology>
    </subcellularLocation>
</comment>
<dbReference type="PANTHER" id="PTHR15860:SF0">
    <property type="entry name" value="LP20373P"/>
    <property type="match status" value="1"/>
</dbReference>
<dbReference type="Gene3D" id="3.30.40.10">
    <property type="entry name" value="Zinc/RING finger domain, C3HC4 (zinc finger)"/>
    <property type="match status" value="1"/>
</dbReference>
<keyword evidence="13" id="KW-1185">Reference proteome</keyword>
<evidence type="ECO:0000256" key="5">
    <source>
        <dbReference type="ARBA" id="ARBA00022786"/>
    </source>
</evidence>
<evidence type="ECO:0000256" key="2">
    <source>
        <dbReference type="ARBA" id="ARBA00022692"/>
    </source>
</evidence>
<evidence type="ECO:0000256" key="4">
    <source>
        <dbReference type="ARBA" id="ARBA00022771"/>
    </source>
</evidence>
<dbReference type="PANTHER" id="PTHR15860">
    <property type="entry name" value="UNCHARACTERIZED RING FINGER-CONTAINING PROTEIN"/>
    <property type="match status" value="1"/>
</dbReference>
<proteinExistence type="predicted"/>
<evidence type="ECO:0000313" key="12">
    <source>
        <dbReference type="EnsemblMetazoa" id="GAUT044803-PA"/>
    </source>
</evidence>
<feature type="region of interest" description="Disordered" evidence="10">
    <location>
        <begin position="243"/>
        <end position="314"/>
    </location>
</feature>
<dbReference type="SMART" id="SM00184">
    <property type="entry name" value="RING"/>
    <property type="match status" value="1"/>
</dbReference>
<dbReference type="InterPro" id="IPR017907">
    <property type="entry name" value="Znf_RING_CS"/>
</dbReference>
<dbReference type="InterPro" id="IPR044235">
    <property type="entry name" value="RNFT1/2"/>
</dbReference>
<dbReference type="EnsemblMetazoa" id="GAUT044803-RA">
    <property type="protein sequence ID" value="GAUT044803-PA"/>
    <property type="gene ID" value="GAUT044803"/>
</dbReference>
<evidence type="ECO:0000256" key="9">
    <source>
        <dbReference type="PROSITE-ProRule" id="PRU00175"/>
    </source>
</evidence>
<dbReference type="InterPro" id="IPR001841">
    <property type="entry name" value="Znf_RING"/>
</dbReference>
<feature type="region of interest" description="Disordered" evidence="10">
    <location>
        <begin position="174"/>
        <end position="226"/>
    </location>
</feature>
<dbReference type="SUPFAM" id="SSF57850">
    <property type="entry name" value="RING/U-box"/>
    <property type="match status" value="1"/>
</dbReference>
<dbReference type="InterPro" id="IPR013083">
    <property type="entry name" value="Znf_RING/FYVE/PHD"/>
</dbReference>
<evidence type="ECO:0000256" key="8">
    <source>
        <dbReference type="ARBA" id="ARBA00023136"/>
    </source>
</evidence>
<evidence type="ECO:0000256" key="6">
    <source>
        <dbReference type="ARBA" id="ARBA00022833"/>
    </source>
</evidence>
<dbReference type="Proteomes" id="UP000078200">
    <property type="component" value="Unassembled WGS sequence"/>
</dbReference>
<dbReference type="Pfam" id="PF13920">
    <property type="entry name" value="zf-C3HC4_3"/>
    <property type="match status" value="1"/>
</dbReference>
<keyword evidence="4 9" id="KW-0863">Zinc-finger</keyword>
<keyword evidence="2" id="KW-0812">Transmembrane</keyword>
<name>A0A1A9VQZ9_GLOAU</name>
<dbReference type="PROSITE" id="PS00518">
    <property type="entry name" value="ZF_RING_1"/>
    <property type="match status" value="1"/>
</dbReference>
<feature type="compositionally biased region" description="Polar residues" evidence="10">
    <location>
        <begin position="174"/>
        <end position="192"/>
    </location>
</feature>
<feature type="compositionally biased region" description="Polar residues" evidence="10">
    <location>
        <begin position="243"/>
        <end position="262"/>
    </location>
</feature>
<keyword evidence="3" id="KW-0479">Metal-binding</keyword>
<reference evidence="12" key="1">
    <citation type="submission" date="2020-05" db="UniProtKB">
        <authorList>
            <consortium name="EnsemblMetazoa"/>
        </authorList>
    </citation>
    <scope>IDENTIFICATION</scope>
    <source>
        <strain evidence="12">TTRI</strain>
    </source>
</reference>
<evidence type="ECO:0000256" key="10">
    <source>
        <dbReference type="SAM" id="MobiDB-lite"/>
    </source>
</evidence>
<dbReference type="PROSITE" id="PS50089">
    <property type="entry name" value="ZF_RING_2"/>
    <property type="match status" value="1"/>
</dbReference>
<evidence type="ECO:0000256" key="3">
    <source>
        <dbReference type="ARBA" id="ARBA00022723"/>
    </source>
</evidence>
<dbReference type="STRING" id="7395.A0A1A9VQZ9"/>
<dbReference type="AlphaFoldDB" id="A0A1A9VQZ9"/>
<dbReference type="GO" id="GO:0061630">
    <property type="term" value="F:ubiquitin protein ligase activity"/>
    <property type="evidence" value="ECO:0007669"/>
    <property type="project" value="InterPro"/>
</dbReference>
<protein>
    <submittedName>
        <fullName evidence="12">RING-type domain-containing protein</fullName>
    </submittedName>
</protein>
<accession>A0A1A9VQZ9</accession>
<dbReference type="CDD" id="cd16532">
    <property type="entry name" value="RING-HC_RNFT1-like"/>
    <property type="match status" value="1"/>
</dbReference>
<evidence type="ECO:0000256" key="7">
    <source>
        <dbReference type="ARBA" id="ARBA00022989"/>
    </source>
</evidence>
<dbReference type="VEuPathDB" id="VectorBase:GAUT044803"/>
<evidence type="ECO:0000256" key="1">
    <source>
        <dbReference type="ARBA" id="ARBA00004141"/>
    </source>
</evidence>
<feature type="domain" description="RING-type" evidence="11">
    <location>
        <begin position="607"/>
        <end position="645"/>
    </location>
</feature>
<keyword evidence="7" id="KW-1133">Transmembrane helix</keyword>
<feature type="region of interest" description="Disordered" evidence="10">
    <location>
        <begin position="116"/>
        <end position="135"/>
    </location>
</feature>
<feature type="compositionally biased region" description="Low complexity" evidence="10">
    <location>
        <begin position="117"/>
        <end position="135"/>
    </location>
</feature>
<evidence type="ECO:0000313" key="13">
    <source>
        <dbReference type="Proteomes" id="UP000078200"/>
    </source>
</evidence>
<keyword evidence="5" id="KW-0833">Ubl conjugation pathway</keyword>
<dbReference type="GO" id="GO:1904294">
    <property type="term" value="P:positive regulation of ERAD pathway"/>
    <property type="evidence" value="ECO:0007669"/>
    <property type="project" value="InterPro"/>
</dbReference>
<keyword evidence="8" id="KW-0472">Membrane</keyword>
<sequence length="666" mass="75078">MTNNNNNNVPIEMERVPVNQTLRREQTTIDIDMDTNGNQQHIVRNSNFTAINNESESGRMIDDNDSETISLRRNSNSQGNLLSLINEARSHLERQATLGGGPTIENASQQQRRFMHSASDSAFTSSNAANSTNRSRYTRSWRMNLNNVLSFSSASSTEALRSLISHSGNFRYSTLRNGDNSGNDTAQPLTNEVHQERQQQQQQPGTDRVLSSSSSSSTPMSFRVNINMNSRLPMIVRQNLRSLGRTDSNTPVANNATDSTLDLSDEQQFRNITAAANGETNRSNQQLRQNSTDNQESTPGTENPREIEIDSSGPDDINNEISELVLKLVSAFVRYLPFICIILMKFIHDHLLGIMDLIFLQAIMYQINNSLRKQVAKLSQKSYSILSRDFIIVICVVVYRFIIATSKPEPFGLLIPPPTESLTVDVFAVDKPVPTSPTNQELTNDISLKFFVKAPVNASPTPSHKSSGNKLTITKYTSLEMLLYYVAVNDLILKLLTQLIKIVITMLSTKLLRHKARARLYVLVEYVSQFYRALAPITQWLEFLHESYTGLEVISGMLFSSFYIGAKIFELLERSKLLKRSLLSFIRNNDSERKPTSDEIDAAGNVCPICHDTYNSPVILQCGHIFCDDCVGTWFKREQTCPMCRTKISDDPTYQDGSTTFFYQIF</sequence>
<feature type="compositionally biased region" description="Polar residues" evidence="10">
    <location>
        <begin position="278"/>
        <end position="301"/>
    </location>
</feature>
<dbReference type="GO" id="GO:0016020">
    <property type="term" value="C:membrane"/>
    <property type="evidence" value="ECO:0007669"/>
    <property type="project" value="UniProtKB-SubCell"/>
</dbReference>
<keyword evidence="6" id="KW-0862">Zinc</keyword>
<evidence type="ECO:0000259" key="11">
    <source>
        <dbReference type="PROSITE" id="PS50089"/>
    </source>
</evidence>
<dbReference type="GO" id="GO:0008270">
    <property type="term" value="F:zinc ion binding"/>
    <property type="evidence" value="ECO:0007669"/>
    <property type="project" value="UniProtKB-KW"/>
</dbReference>